<dbReference type="Pfam" id="PF24924">
    <property type="entry name" value="DUF7745"/>
    <property type="match status" value="1"/>
</dbReference>
<proteinExistence type="predicted"/>
<sequence>MLSALAQYWNSDFRCFELPHLDLVPTIEEYELILRLPLKEEAGVYLYKGNYVSRGKIAGLIGLSS</sequence>
<dbReference type="EMBL" id="KQ485850">
    <property type="protein sequence ID" value="KYP31586.1"/>
    <property type="molecule type" value="Genomic_DNA"/>
</dbReference>
<evidence type="ECO:0000313" key="3">
    <source>
        <dbReference type="Proteomes" id="UP000075243"/>
    </source>
</evidence>
<dbReference type="AlphaFoldDB" id="A0A151QMS5"/>
<reference evidence="2" key="1">
    <citation type="journal article" date="2012" name="Nat. Biotechnol.">
        <title>Draft genome sequence of pigeonpea (Cajanus cajan), an orphan legume crop of resource-poor farmers.</title>
        <authorList>
            <person name="Varshney R.K."/>
            <person name="Chen W."/>
            <person name="Li Y."/>
            <person name="Bharti A.K."/>
            <person name="Saxena R.K."/>
            <person name="Schlueter J.A."/>
            <person name="Donoghue M.T."/>
            <person name="Azam S."/>
            <person name="Fan G."/>
            <person name="Whaley A.M."/>
            <person name="Farmer A.D."/>
            <person name="Sheridan J."/>
            <person name="Iwata A."/>
            <person name="Tuteja R."/>
            <person name="Penmetsa R.V."/>
            <person name="Wu W."/>
            <person name="Upadhyaya H.D."/>
            <person name="Yang S.P."/>
            <person name="Shah T."/>
            <person name="Saxena K.B."/>
            <person name="Michael T."/>
            <person name="McCombie W.R."/>
            <person name="Yang B."/>
            <person name="Zhang G."/>
            <person name="Yang H."/>
            <person name="Wang J."/>
            <person name="Spillane C."/>
            <person name="Cook D.R."/>
            <person name="May G.D."/>
            <person name="Xu X."/>
            <person name="Jackson S.A."/>
        </authorList>
    </citation>
    <scope>NUCLEOTIDE SEQUENCE [LARGE SCALE GENOMIC DNA]</scope>
</reference>
<evidence type="ECO:0000259" key="1">
    <source>
        <dbReference type="Pfam" id="PF24924"/>
    </source>
</evidence>
<dbReference type="Gramene" id="C.cajan_46015.t">
    <property type="protein sequence ID" value="C.cajan_46015.t.cds1"/>
    <property type="gene ID" value="C.cajan_46015"/>
</dbReference>
<dbReference type="InterPro" id="IPR056647">
    <property type="entry name" value="DUF7745"/>
</dbReference>
<name>A0A151QMS5_CAJCA</name>
<gene>
    <name evidence="2" type="ORF">KK1_048009</name>
</gene>
<organism evidence="2 3">
    <name type="scientific">Cajanus cajan</name>
    <name type="common">Pigeon pea</name>
    <name type="synonym">Cajanus indicus</name>
    <dbReference type="NCBI Taxonomy" id="3821"/>
    <lineage>
        <taxon>Eukaryota</taxon>
        <taxon>Viridiplantae</taxon>
        <taxon>Streptophyta</taxon>
        <taxon>Embryophyta</taxon>
        <taxon>Tracheophyta</taxon>
        <taxon>Spermatophyta</taxon>
        <taxon>Magnoliopsida</taxon>
        <taxon>eudicotyledons</taxon>
        <taxon>Gunneridae</taxon>
        <taxon>Pentapetalae</taxon>
        <taxon>rosids</taxon>
        <taxon>fabids</taxon>
        <taxon>Fabales</taxon>
        <taxon>Fabaceae</taxon>
        <taxon>Papilionoideae</taxon>
        <taxon>50 kb inversion clade</taxon>
        <taxon>NPAAA clade</taxon>
        <taxon>indigoferoid/millettioid clade</taxon>
        <taxon>Phaseoleae</taxon>
        <taxon>Cajanus</taxon>
    </lineage>
</organism>
<evidence type="ECO:0000313" key="2">
    <source>
        <dbReference type="EMBL" id="KYP31586.1"/>
    </source>
</evidence>
<dbReference type="Proteomes" id="UP000075243">
    <property type="component" value="Unassembled WGS sequence"/>
</dbReference>
<feature type="domain" description="DUF7745" evidence="1">
    <location>
        <begin position="2"/>
        <end position="63"/>
    </location>
</feature>
<keyword evidence="3" id="KW-1185">Reference proteome</keyword>
<protein>
    <recommendedName>
        <fullName evidence="1">DUF7745 domain-containing protein</fullName>
    </recommendedName>
</protein>
<accession>A0A151QMS5</accession>